<proteinExistence type="predicted"/>
<dbReference type="EMBL" id="ODYU01008968">
    <property type="protein sequence ID" value="SOQ53007.1"/>
    <property type="molecule type" value="Genomic_DNA"/>
</dbReference>
<accession>A0A2H1WJ02</accession>
<evidence type="ECO:0000313" key="2">
    <source>
        <dbReference type="EMBL" id="SOQ53007.1"/>
    </source>
</evidence>
<feature type="region of interest" description="Disordered" evidence="1">
    <location>
        <begin position="311"/>
        <end position="331"/>
    </location>
</feature>
<feature type="compositionally biased region" description="Gly residues" evidence="1">
    <location>
        <begin position="26"/>
        <end position="45"/>
    </location>
</feature>
<evidence type="ECO:0000256" key="1">
    <source>
        <dbReference type="SAM" id="MobiDB-lite"/>
    </source>
</evidence>
<feature type="region of interest" description="Disordered" evidence="1">
    <location>
        <begin position="23"/>
        <end position="45"/>
    </location>
</feature>
<reference evidence="2" key="1">
    <citation type="submission" date="2016-07" db="EMBL/GenBank/DDBJ databases">
        <authorList>
            <person name="Bretaudeau A."/>
        </authorList>
    </citation>
    <scope>NUCLEOTIDE SEQUENCE</scope>
    <source>
        <strain evidence="2">Rice</strain>
        <tissue evidence="2">Whole body</tissue>
    </source>
</reference>
<sequence>MDHYLTTYRKDYLWPNLPGTTEQLKAGGGGGGGGPGGGGAGGGLGGPGGLADLSKLSGQELAFYQACLQHSRPPDCRCPQYSGGEMPVLPPGKEGGWSRNEIMGPMLDPKLYPVRAGAAPETPTSRYDQPNAFLDKLQSKYPMLYSILQNEASPELKQRIDRDRNKTTYQVDYCETGPGAKFEGLQRAADESGTGPCAQPMRLPGDPCRVGPKPTRSAPKTISKQGSGGAASDVRGKCETTSATPPLGRTEYQDGVSKLGAIIMRDKLHRSQVFRHVEGRALEMSSPRLYSVPATLPATLPAALPAGPGLLAAGRAPPPGPGLLATGREPPPGPALGASLRVVVSCREELRVRTVVSSCCRSITARASEVLRSLKLNILL</sequence>
<name>A0A2H1WJ02_SPOFR</name>
<organism evidence="2">
    <name type="scientific">Spodoptera frugiperda</name>
    <name type="common">Fall armyworm</name>
    <dbReference type="NCBI Taxonomy" id="7108"/>
    <lineage>
        <taxon>Eukaryota</taxon>
        <taxon>Metazoa</taxon>
        <taxon>Ecdysozoa</taxon>
        <taxon>Arthropoda</taxon>
        <taxon>Hexapoda</taxon>
        <taxon>Insecta</taxon>
        <taxon>Pterygota</taxon>
        <taxon>Neoptera</taxon>
        <taxon>Endopterygota</taxon>
        <taxon>Lepidoptera</taxon>
        <taxon>Glossata</taxon>
        <taxon>Ditrysia</taxon>
        <taxon>Noctuoidea</taxon>
        <taxon>Noctuidae</taxon>
        <taxon>Amphipyrinae</taxon>
        <taxon>Spodoptera</taxon>
    </lineage>
</organism>
<feature type="region of interest" description="Disordered" evidence="1">
    <location>
        <begin position="190"/>
        <end position="252"/>
    </location>
</feature>
<gene>
    <name evidence="2" type="ORF">SFRICE_002022</name>
</gene>
<dbReference type="AlphaFoldDB" id="A0A2H1WJ02"/>
<protein>
    <submittedName>
        <fullName evidence="2">SFRICE_002022</fullName>
    </submittedName>
</protein>